<feature type="transmembrane region" description="Helical" evidence="2">
    <location>
        <begin position="23"/>
        <end position="47"/>
    </location>
</feature>
<keyword evidence="1" id="KW-0479">Metal-binding</keyword>
<dbReference type="CDD" id="cd16454">
    <property type="entry name" value="RING-H2_PA-TM-RING"/>
    <property type="match status" value="1"/>
</dbReference>
<dbReference type="SUPFAM" id="SSF57850">
    <property type="entry name" value="RING/U-box"/>
    <property type="match status" value="1"/>
</dbReference>
<dbReference type="RefSeq" id="XP_024331723.1">
    <property type="nucleotide sequence ID" value="XM_024476448.1"/>
</dbReference>
<evidence type="ECO:0000256" key="2">
    <source>
        <dbReference type="SAM" id="Phobius"/>
    </source>
</evidence>
<dbReference type="AlphaFoldDB" id="A0A0F9WF59"/>
<keyword evidence="2" id="KW-0472">Membrane</keyword>
<dbReference type="EMBL" id="JPQZ01000008">
    <property type="protein sequence ID" value="KKO75981.1"/>
    <property type="molecule type" value="Genomic_DNA"/>
</dbReference>
<protein>
    <submittedName>
        <fullName evidence="4">Ring u-box domain-containing protein</fullName>
    </submittedName>
</protein>
<feature type="transmembrane region" description="Helical" evidence="2">
    <location>
        <begin position="105"/>
        <end position="123"/>
    </location>
</feature>
<evidence type="ECO:0000313" key="4">
    <source>
        <dbReference type="EMBL" id="KKO75981.1"/>
    </source>
</evidence>
<dbReference type="VEuPathDB" id="MicrosporidiaDB:G9O61_00g012110"/>
<dbReference type="PANTHER" id="PTHR22765">
    <property type="entry name" value="RING FINGER AND PROTEASE ASSOCIATED DOMAIN-CONTAINING"/>
    <property type="match status" value="1"/>
</dbReference>
<dbReference type="GO" id="GO:0006511">
    <property type="term" value="P:ubiquitin-dependent protein catabolic process"/>
    <property type="evidence" value="ECO:0007669"/>
    <property type="project" value="TreeGrafter"/>
</dbReference>
<feature type="domain" description="RING-type" evidence="3">
    <location>
        <begin position="184"/>
        <end position="225"/>
    </location>
</feature>
<dbReference type="InterPro" id="IPR001841">
    <property type="entry name" value="Znf_RING"/>
</dbReference>
<sequence length="242" mass="28820">MNSFTPQQRSHVFLNAITMYEDISYTIINITFSFVELVIGVAVLVITRESDNFLYLKNFLFMFSIFNTMLLFLYVSRIIYFSQIIDQPHLYSQRIIVYEYICRTLKMYFQLSAAYLTMHNYVLKQKYKMLYYTHIIAIILDFIIAGCPMLSASFYVLFSFLFCKSEKYETLTVTSQNIANFNSCAICLENYEVDQNVSKLICQHIFHRDCIQEWFQMSQTCPACKKDLWIKLEIYEEEKLKI</sequence>
<accession>A0A0F9WF59</accession>
<keyword evidence="1" id="KW-0862">Zinc</keyword>
<organism evidence="4 5">
    <name type="scientific">Vairimorpha ceranae</name>
    <dbReference type="NCBI Taxonomy" id="40302"/>
    <lineage>
        <taxon>Eukaryota</taxon>
        <taxon>Fungi</taxon>
        <taxon>Fungi incertae sedis</taxon>
        <taxon>Microsporidia</taxon>
        <taxon>Nosematidae</taxon>
        <taxon>Vairimorpha</taxon>
    </lineage>
</organism>
<keyword evidence="2" id="KW-1133">Transmembrane helix</keyword>
<dbReference type="OrthoDB" id="2195295at2759"/>
<feature type="transmembrane region" description="Helical" evidence="2">
    <location>
        <begin position="59"/>
        <end position="85"/>
    </location>
</feature>
<dbReference type="VEuPathDB" id="MicrosporidiaDB:AAJ76_800027588"/>
<dbReference type="OMA" id="FHENESM"/>
<keyword evidence="1" id="KW-0863">Zinc-finger</keyword>
<dbReference type="PROSITE" id="PS50089">
    <property type="entry name" value="ZF_RING_2"/>
    <property type="match status" value="1"/>
</dbReference>
<dbReference type="GO" id="GO:0061630">
    <property type="term" value="F:ubiquitin protein ligase activity"/>
    <property type="evidence" value="ECO:0007669"/>
    <property type="project" value="TreeGrafter"/>
</dbReference>
<name>A0A0F9WF59_9MICR</name>
<keyword evidence="5" id="KW-1185">Reference proteome</keyword>
<dbReference type="Gene3D" id="3.30.40.10">
    <property type="entry name" value="Zinc/RING finger domain, C3HC4 (zinc finger)"/>
    <property type="match status" value="1"/>
</dbReference>
<dbReference type="Proteomes" id="UP000034350">
    <property type="component" value="Unassembled WGS sequence"/>
</dbReference>
<dbReference type="InterPro" id="IPR051826">
    <property type="entry name" value="E3_ubiquitin-ligase_domain"/>
</dbReference>
<comment type="caution">
    <text evidence="4">The sequence shown here is derived from an EMBL/GenBank/DDBJ whole genome shotgun (WGS) entry which is preliminary data.</text>
</comment>
<dbReference type="VEuPathDB" id="MicrosporidiaDB:NCER_100445"/>
<evidence type="ECO:0000259" key="3">
    <source>
        <dbReference type="PROSITE" id="PS50089"/>
    </source>
</evidence>
<evidence type="ECO:0000256" key="1">
    <source>
        <dbReference type="PROSITE-ProRule" id="PRU00175"/>
    </source>
</evidence>
<dbReference type="Pfam" id="PF13639">
    <property type="entry name" value="zf-RING_2"/>
    <property type="match status" value="1"/>
</dbReference>
<feature type="transmembrane region" description="Helical" evidence="2">
    <location>
        <begin position="135"/>
        <end position="162"/>
    </location>
</feature>
<dbReference type="GeneID" id="36321401"/>
<reference evidence="4 5" key="1">
    <citation type="journal article" date="2015" name="Environ. Microbiol.">
        <title>Genome analyses suggest the presence of polyploidy and recent human-driven expansions in eight global populations of the honeybee pathogen Nosema ceranae.</title>
        <authorList>
            <person name="Pelin A."/>
            <person name="Selman M."/>
            <person name="Aris-Brosou S."/>
            <person name="Farinelli L."/>
            <person name="Corradi N."/>
        </authorList>
    </citation>
    <scope>NUCLEOTIDE SEQUENCE [LARGE SCALE GENOMIC DNA]</scope>
    <source>
        <strain evidence="4 5">PA08 1199</strain>
    </source>
</reference>
<gene>
    <name evidence="4" type="ORF">AAJ76_800027588</name>
</gene>
<evidence type="ECO:0000313" key="5">
    <source>
        <dbReference type="Proteomes" id="UP000034350"/>
    </source>
</evidence>
<keyword evidence="2" id="KW-0812">Transmembrane</keyword>
<dbReference type="GO" id="GO:0008270">
    <property type="term" value="F:zinc ion binding"/>
    <property type="evidence" value="ECO:0007669"/>
    <property type="project" value="UniProtKB-KW"/>
</dbReference>
<proteinExistence type="predicted"/>
<dbReference type="InterPro" id="IPR013083">
    <property type="entry name" value="Znf_RING/FYVE/PHD"/>
</dbReference>
<dbReference type="SMART" id="SM00184">
    <property type="entry name" value="RING"/>
    <property type="match status" value="1"/>
</dbReference>